<comment type="subcellular location">
    <subcellularLocation>
        <location evidence="1">Cell outer membrane</location>
    </subcellularLocation>
</comment>
<feature type="signal peptide" evidence="6">
    <location>
        <begin position="1"/>
        <end position="20"/>
    </location>
</feature>
<evidence type="ECO:0000256" key="6">
    <source>
        <dbReference type="SAM" id="SignalP"/>
    </source>
</evidence>
<gene>
    <name evidence="9" type="ORF">SAMN05421747_12241</name>
</gene>
<dbReference type="Pfam" id="PF14322">
    <property type="entry name" value="SusD-like_3"/>
    <property type="match status" value="1"/>
</dbReference>
<keyword evidence="3 6" id="KW-0732">Signal</keyword>
<evidence type="ECO:0000259" key="7">
    <source>
        <dbReference type="Pfam" id="PF07980"/>
    </source>
</evidence>
<name>A0A1I1LLL2_9SPHI</name>
<dbReference type="Pfam" id="PF07980">
    <property type="entry name" value="SusD_RagB"/>
    <property type="match status" value="1"/>
</dbReference>
<evidence type="ECO:0000256" key="3">
    <source>
        <dbReference type="ARBA" id="ARBA00022729"/>
    </source>
</evidence>
<dbReference type="InterPro" id="IPR033985">
    <property type="entry name" value="SusD-like_N"/>
</dbReference>
<dbReference type="InterPro" id="IPR012944">
    <property type="entry name" value="SusD_RagB_dom"/>
</dbReference>
<dbReference type="OrthoDB" id="5694214at2"/>
<keyword evidence="5" id="KW-0998">Cell outer membrane</keyword>
<evidence type="ECO:0000256" key="2">
    <source>
        <dbReference type="ARBA" id="ARBA00006275"/>
    </source>
</evidence>
<keyword evidence="4" id="KW-0472">Membrane</keyword>
<keyword evidence="10" id="KW-1185">Reference proteome</keyword>
<evidence type="ECO:0000313" key="10">
    <source>
        <dbReference type="Proteomes" id="UP000199577"/>
    </source>
</evidence>
<comment type="similarity">
    <text evidence="2">Belongs to the SusD family.</text>
</comment>
<proteinExistence type="inferred from homology"/>
<accession>A0A1I1LLL2</accession>
<feature type="chain" id="PRO_5011481088" evidence="6">
    <location>
        <begin position="21"/>
        <end position="493"/>
    </location>
</feature>
<dbReference type="AlphaFoldDB" id="A0A1I1LLL2"/>
<dbReference type="STRING" id="623281.SAMN05421747_12241"/>
<evidence type="ECO:0000256" key="1">
    <source>
        <dbReference type="ARBA" id="ARBA00004442"/>
    </source>
</evidence>
<evidence type="ECO:0000259" key="8">
    <source>
        <dbReference type="Pfam" id="PF14322"/>
    </source>
</evidence>
<evidence type="ECO:0000313" key="9">
    <source>
        <dbReference type="EMBL" id="SFC73865.1"/>
    </source>
</evidence>
<dbReference type="Gene3D" id="1.25.40.390">
    <property type="match status" value="1"/>
</dbReference>
<dbReference type="GO" id="GO:0009279">
    <property type="term" value="C:cell outer membrane"/>
    <property type="evidence" value="ECO:0007669"/>
    <property type="project" value="UniProtKB-SubCell"/>
</dbReference>
<sequence>MKRLLIIFLSLGFLSSCSIEEDPTSFVNTGNYYLTEAQCISGLNATYIPLRSIYTYTYLIVTEGVTDLMRINSGTLDAQLDISPSQPRFGATMWQQGYRGVMYCNSIIEAIKRSPLEDDVKNRLLAEGMIMRAYYYWFLTSTFGDVPFYTEDVSDAEVLDRISQLPRMPAIDTRNYLIDELLEYVPHLPQIRTNDVSGNRSGAAMGWMLIGKLAQWNKRWDVAKESMDRLESIYGSLDQYPLENIMLRNKNIPESIFEVQFTYAEAGLQVTTNAAAICMPVRESGSVYDGVEIPELGSRATTWTALRPNNYFFQSIQRRTSDDLRTGLNMAWEYNGVPFKSTASVPWLGPKFWSLNMFNVADGNNQRVFRYADALLMQAENYMELQNASESIRYLNMVRRRAGLADYNFRNWDLLREEIQKERARELLGEYQRKYDLVRWGIWYQMTYDYTDYTSSLKNNMLPCHEYYPIPDIEVVKSGYKLDNKAYESYGRN</sequence>
<evidence type="ECO:0000256" key="4">
    <source>
        <dbReference type="ARBA" id="ARBA00023136"/>
    </source>
</evidence>
<feature type="domain" description="RagB/SusD" evidence="7">
    <location>
        <begin position="364"/>
        <end position="478"/>
    </location>
</feature>
<dbReference type="InterPro" id="IPR011990">
    <property type="entry name" value="TPR-like_helical_dom_sf"/>
</dbReference>
<protein>
    <submittedName>
        <fullName evidence="9">Starch-binding associating with outer membrane</fullName>
    </submittedName>
</protein>
<reference evidence="9 10" key="1">
    <citation type="submission" date="2016-10" db="EMBL/GenBank/DDBJ databases">
        <authorList>
            <person name="de Groot N.N."/>
        </authorList>
    </citation>
    <scope>NUCLEOTIDE SEQUENCE [LARGE SCALE GENOMIC DNA]</scope>
    <source>
        <strain evidence="9 10">DSM 22900</strain>
    </source>
</reference>
<dbReference type="EMBL" id="FOLL01000022">
    <property type="protein sequence ID" value="SFC73865.1"/>
    <property type="molecule type" value="Genomic_DNA"/>
</dbReference>
<dbReference type="PROSITE" id="PS51257">
    <property type="entry name" value="PROKAR_LIPOPROTEIN"/>
    <property type="match status" value="1"/>
</dbReference>
<dbReference type="SUPFAM" id="SSF48452">
    <property type="entry name" value="TPR-like"/>
    <property type="match status" value="1"/>
</dbReference>
<dbReference type="Proteomes" id="UP000199577">
    <property type="component" value="Unassembled WGS sequence"/>
</dbReference>
<feature type="domain" description="SusD-like N-terminal" evidence="8">
    <location>
        <begin position="91"/>
        <end position="156"/>
    </location>
</feature>
<organism evidence="9 10">
    <name type="scientific">Parapedobacter composti</name>
    <dbReference type="NCBI Taxonomy" id="623281"/>
    <lineage>
        <taxon>Bacteria</taxon>
        <taxon>Pseudomonadati</taxon>
        <taxon>Bacteroidota</taxon>
        <taxon>Sphingobacteriia</taxon>
        <taxon>Sphingobacteriales</taxon>
        <taxon>Sphingobacteriaceae</taxon>
        <taxon>Parapedobacter</taxon>
    </lineage>
</organism>
<evidence type="ECO:0000256" key="5">
    <source>
        <dbReference type="ARBA" id="ARBA00023237"/>
    </source>
</evidence>
<dbReference type="RefSeq" id="WP_090974898.1">
    <property type="nucleotide sequence ID" value="NZ_FOLL01000022.1"/>
</dbReference>